<reference evidence="3 4" key="1">
    <citation type="submission" date="2020-04" db="EMBL/GenBank/DDBJ databases">
        <title>Genomic analysis of gastric non-Helicobacter pylori Helicobacters isolated in Japan.</title>
        <authorList>
            <person name="Suzuki M."/>
            <person name="Rimbara E."/>
        </authorList>
    </citation>
    <scope>NUCLEOTIDE SEQUENCE [LARGE SCALE GENOMIC DNA]</scope>
    <source>
        <strain evidence="3 4">NHP19-0020</strain>
    </source>
</reference>
<organism evidence="3 4">
    <name type="scientific">Helicobacter suis</name>
    <dbReference type="NCBI Taxonomy" id="104628"/>
    <lineage>
        <taxon>Bacteria</taxon>
        <taxon>Pseudomonadati</taxon>
        <taxon>Campylobacterota</taxon>
        <taxon>Epsilonproteobacteria</taxon>
        <taxon>Campylobacterales</taxon>
        <taxon>Helicobacteraceae</taxon>
        <taxon>Helicobacter</taxon>
    </lineage>
</organism>
<evidence type="ECO:0000313" key="3">
    <source>
        <dbReference type="EMBL" id="BCD45093.1"/>
    </source>
</evidence>
<evidence type="ECO:0000313" key="4">
    <source>
        <dbReference type="Proteomes" id="UP000509742"/>
    </source>
</evidence>
<evidence type="ECO:0000256" key="2">
    <source>
        <dbReference type="SAM" id="Phobius"/>
    </source>
</evidence>
<dbReference type="EMBL" id="AP023036">
    <property type="protein sequence ID" value="BCD45093.1"/>
    <property type="molecule type" value="Genomic_DNA"/>
</dbReference>
<protein>
    <recommendedName>
        <fullName evidence="5">Sialidase A</fullName>
    </recommendedName>
</protein>
<accession>A0ABM7KX89</accession>
<gene>
    <name evidence="3" type="ORF">NHP190020_01320</name>
</gene>
<feature type="transmembrane region" description="Helical" evidence="2">
    <location>
        <begin position="138"/>
        <end position="157"/>
    </location>
</feature>
<feature type="compositionally biased region" description="Basic and acidic residues" evidence="1">
    <location>
        <begin position="100"/>
        <end position="121"/>
    </location>
</feature>
<feature type="region of interest" description="Disordered" evidence="1">
    <location>
        <begin position="80"/>
        <end position="121"/>
    </location>
</feature>
<dbReference type="Proteomes" id="UP000509742">
    <property type="component" value="Chromosome"/>
</dbReference>
<dbReference type="RefSeq" id="WP_232088916.1">
    <property type="nucleotide sequence ID" value="NZ_AP023036.1"/>
</dbReference>
<name>A0ABM7KX89_9HELI</name>
<sequence>MNEQEKIEALDQALALLQEKGIKEIVQTTKIANPRIKAILEKDFNSLQRVHAVGFLQILEKEYRIDLSQWLVEYDKKNSFAGSKESPKEVNATPAPQEQKVQKESKQEQEKPLPFLDAERVGDLPPPKISYEQKTSKWVFIVPVIVLALALGLYLHYSTNTTQESISENTP</sequence>
<evidence type="ECO:0000256" key="1">
    <source>
        <dbReference type="SAM" id="MobiDB-lite"/>
    </source>
</evidence>
<evidence type="ECO:0008006" key="5">
    <source>
        <dbReference type="Google" id="ProtNLM"/>
    </source>
</evidence>
<keyword evidence="4" id="KW-1185">Reference proteome</keyword>
<keyword evidence="2" id="KW-0472">Membrane</keyword>
<keyword evidence="2" id="KW-0812">Transmembrane</keyword>
<proteinExistence type="predicted"/>
<keyword evidence="2" id="KW-1133">Transmembrane helix</keyword>